<evidence type="ECO:0000259" key="2">
    <source>
        <dbReference type="Pfam" id="PF14661"/>
    </source>
</evidence>
<dbReference type="AlphaFoldDB" id="G3Q7V9"/>
<proteinExistence type="predicted"/>
<dbReference type="STRING" id="69293.ENSGACP00000025973"/>
<evidence type="ECO:0000313" key="4">
    <source>
        <dbReference type="Proteomes" id="UP000007635"/>
    </source>
</evidence>
<dbReference type="PANTHER" id="PTHR16151:SF2">
    <property type="entry name" value="HAUS AUGMIN-LIKE COMPLEX SUBUNIT 6"/>
    <property type="match status" value="1"/>
</dbReference>
<dbReference type="GeneID" id="120822298"/>
<dbReference type="GO" id="GO:0070652">
    <property type="term" value="C:HAUS complex"/>
    <property type="evidence" value="ECO:0007669"/>
    <property type="project" value="InterPro"/>
</dbReference>
<dbReference type="InterPro" id="IPR026797">
    <property type="entry name" value="HAUS_6"/>
</dbReference>
<reference evidence="3 4" key="1">
    <citation type="journal article" date="2021" name="G3 (Bethesda)">
        <title>Improved contiguity of the threespine stickleback genome using long-read sequencing.</title>
        <authorList>
            <person name="Nath S."/>
            <person name="Shaw D.E."/>
            <person name="White M.A."/>
        </authorList>
    </citation>
    <scope>NUCLEOTIDE SEQUENCE [LARGE SCALE GENOMIC DNA]</scope>
    <source>
        <strain evidence="3 4">Lake Benthic</strain>
    </source>
</reference>
<evidence type="ECO:0000313" key="3">
    <source>
        <dbReference type="Ensembl" id="ENSGACP00000025973.2"/>
    </source>
</evidence>
<feature type="compositionally biased region" description="Basic and acidic residues" evidence="1">
    <location>
        <begin position="974"/>
        <end position="993"/>
    </location>
</feature>
<dbReference type="Ensembl" id="ENSGACT00000026024.2">
    <property type="protein sequence ID" value="ENSGACP00000025973.2"/>
    <property type="gene ID" value="ENSGACG00000019655.2"/>
</dbReference>
<dbReference type="GO" id="GO:0008017">
    <property type="term" value="F:microtubule binding"/>
    <property type="evidence" value="ECO:0007669"/>
    <property type="project" value="TreeGrafter"/>
</dbReference>
<dbReference type="RefSeq" id="XP_040037799.1">
    <property type="nucleotide sequence ID" value="XM_040181865.1"/>
</dbReference>
<feature type="region of interest" description="Disordered" evidence="1">
    <location>
        <begin position="66"/>
        <end position="103"/>
    </location>
</feature>
<feature type="compositionally biased region" description="Polar residues" evidence="1">
    <location>
        <begin position="697"/>
        <end position="708"/>
    </location>
</feature>
<dbReference type="GO" id="GO:0051225">
    <property type="term" value="P:spindle assembly"/>
    <property type="evidence" value="ECO:0007669"/>
    <property type="project" value="InterPro"/>
</dbReference>
<feature type="region of interest" description="Disordered" evidence="1">
    <location>
        <begin position="686"/>
        <end position="761"/>
    </location>
</feature>
<dbReference type="CTD" id="54801"/>
<dbReference type="GeneTree" id="ENSGT00390000008250"/>
<dbReference type="KEGG" id="gat:120822298"/>
<reference evidence="3" key="2">
    <citation type="submission" date="2025-08" db="UniProtKB">
        <authorList>
            <consortium name="Ensembl"/>
        </authorList>
    </citation>
    <scope>IDENTIFICATION</scope>
</reference>
<feature type="domain" description="HAUS augmin-like complex subunit 6 N-terminal" evidence="2">
    <location>
        <begin position="260"/>
        <end position="489"/>
    </location>
</feature>
<evidence type="ECO:0000256" key="1">
    <source>
        <dbReference type="SAM" id="MobiDB-lite"/>
    </source>
</evidence>
<organism evidence="3 4">
    <name type="scientific">Gasterosteus aculeatus aculeatus</name>
    <name type="common">three-spined stickleback</name>
    <dbReference type="NCBI Taxonomy" id="481459"/>
    <lineage>
        <taxon>Eukaryota</taxon>
        <taxon>Metazoa</taxon>
        <taxon>Chordata</taxon>
        <taxon>Craniata</taxon>
        <taxon>Vertebrata</taxon>
        <taxon>Euteleostomi</taxon>
        <taxon>Actinopterygii</taxon>
        <taxon>Neopterygii</taxon>
        <taxon>Teleostei</taxon>
        <taxon>Neoteleostei</taxon>
        <taxon>Acanthomorphata</taxon>
        <taxon>Eupercaria</taxon>
        <taxon>Perciformes</taxon>
        <taxon>Cottioidei</taxon>
        <taxon>Gasterosteales</taxon>
        <taxon>Gasterosteidae</taxon>
        <taxon>Gasterosteus</taxon>
    </lineage>
</organism>
<name>G3Q7V9_GASAC</name>
<dbReference type="GO" id="GO:1990498">
    <property type="term" value="C:mitotic spindle microtubule"/>
    <property type="evidence" value="ECO:0007669"/>
    <property type="project" value="TreeGrafter"/>
</dbReference>
<dbReference type="Bgee" id="ENSGACG00000019655">
    <property type="expression patterns" value="Expressed in head kidney and 13 other cell types or tissues"/>
</dbReference>
<dbReference type="eggNOG" id="ENOG502QV4W">
    <property type="taxonomic scope" value="Eukaryota"/>
</dbReference>
<protein>
    <recommendedName>
        <fullName evidence="2">HAUS augmin-like complex subunit 6 N-terminal domain-containing protein</fullName>
    </recommendedName>
</protein>
<dbReference type="InParanoid" id="G3Q7V9"/>
<accession>G3Q7V9</accession>
<dbReference type="PANTHER" id="PTHR16151">
    <property type="entry name" value="HAUS AUGMIN-LIKE COMPLEX SUBUNIT 6"/>
    <property type="match status" value="1"/>
</dbReference>
<dbReference type="Proteomes" id="UP000007635">
    <property type="component" value="Chromosome VII"/>
</dbReference>
<reference evidence="3" key="3">
    <citation type="submission" date="2025-09" db="UniProtKB">
        <authorList>
            <consortium name="Ensembl"/>
        </authorList>
    </citation>
    <scope>IDENTIFICATION</scope>
</reference>
<keyword evidence="4" id="KW-1185">Reference proteome</keyword>
<sequence>MRHDPVEQTQEKNEILVFKHLLQAARPSDGRGVKVAAVSDGPATLEELSPVLVHGVHRAAVEVPPRRVHPTERRGALGRPGEEGGEPAEVREEGADAGDVRRRLPHDEVQRVRVTVHVARVLVDLRHLALHAAAPRRDGPVVRLRHQLVLLPVRQYGAQPLQQRAGDGVGGRVPDGDVLEEALADAAAGVDVAQHEHQLAVGGRVGGLVRLDGDALRAPHLLHDVIPHDGQHALQQLVLFRLRHAFEGAGRLEKKNGRYLWFSLLGLGFQPDAEVQLMGGKTSNVKHINLGPNMFDKPNKDAFYIVTHFLLERLNPTRFHEEYRHCWPVLSHKVDADFRKVTCAWLREIMDETENAGSKVVASVFLSPGGPKFINVMLRLANHVMLQKMKTFTADKSWVPEAAAMPASSLDMATKRHNLIHTRFLKAAVAQDRFLRDYQRRAQVLVKSMREIRAEGAKYDELLKRHHSDWKQDGVSLAEKTNRVRSLWSDIDGMLSTNKEEQHIVESVLKGDVDQYKLDGTDRVLQIPRSLLERIEQLPHQLSSGHLYEGGQLNLLCVLELTNHALQLLREEHVRVSRAPKPEVRPQQLQERCQQMARALQNLHLIRQRISKEEIPEVRTTIKELEAAWDRKWMDTLRDTPLVSFLNDDPTLCFLSPMAPLSFEPAADTSYRCGVFSQYPATLLDKPAESKSPEAPTPSSTNLKSSGPATAVRSESPAVAARVSSQANSSLDWLFDTPPSPPLRAPSVQPPQASVRKTGHFHQKVATKRTKTPDRRANILDMECDNLADQFADAVTTTSPPEGRATGLDLDGLLGTLHGDPFSTRKQLTRTPESLILDVKTSWRKAVEEDEAEKSGRLGKLNCSVKGLLSPVNEQGVSSKSSLFWDTFNAEALDSPSGTGSSAVQFSLDQETLPEMPSYDSLLSLDDEAVDMKSEDDDEELLLSFLKSEEPPLTMRHHLAPSQRGCGNGSSVESRTRTPDVNGEKRDPTEGRDWPTAPAKSVDATDSVFSLDLDALQTPSPPRKQEYSLPKLITFSPIDDLKC</sequence>
<dbReference type="Pfam" id="PF14661">
    <property type="entry name" value="HAUS6_N"/>
    <property type="match status" value="1"/>
</dbReference>
<feature type="compositionally biased region" description="Basic and acidic residues" evidence="1">
    <location>
        <begin position="88"/>
        <end position="103"/>
    </location>
</feature>
<dbReference type="InterPro" id="IPR028163">
    <property type="entry name" value="HAUS_6_N"/>
</dbReference>
<feature type="region of interest" description="Disordered" evidence="1">
    <location>
        <begin position="955"/>
        <end position="1006"/>
    </location>
</feature>